<dbReference type="GO" id="GO:0005737">
    <property type="term" value="C:cytoplasm"/>
    <property type="evidence" value="ECO:0007669"/>
    <property type="project" value="TreeGrafter"/>
</dbReference>
<dbReference type="Gene3D" id="1.25.10.10">
    <property type="entry name" value="Leucine-rich Repeat Variant"/>
    <property type="match status" value="1"/>
</dbReference>
<feature type="compositionally biased region" description="Polar residues" evidence="3">
    <location>
        <begin position="836"/>
        <end position="858"/>
    </location>
</feature>
<feature type="region of interest" description="Disordered" evidence="3">
    <location>
        <begin position="836"/>
        <end position="940"/>
    </location>
</feature>
<feature type="region of interest" description="Disordered" evidence="3">
    <location>
        <begin position="273"/>
        <end position="306"/>
    </location>
</feature>
<dbReference type="Proteomes" id="UP001177744">
    <property type="component" value="Unassembled WGS sequence"/>
</dbReference>
<name>A0AA40HGD8_CNENI</name>
<feature type="compositionally biased region" description="Low complexity" evidence="3">
    <location>
        <begin position="340"/>
        <end position="357"/>
    </location>
</feature>
<dbReference type="FunFam" id="1.25.10.10:FF:000065">
    <property type="entry name" value="Regulatory-associated protein of MTOR, complex 1"/>
    <property type="match status" value="1"/>
</dbReference>
<evidence type="ECO:0000256" key="3">
    <source>
        <dbReference type="SAM" id="MobiDB-lite"/>
    </source>
</evidence>
<keyword evidence="2" id="KW-0677">Repeat</keyword>
<accession>A0AA40HGD8</accession>
<dbReference type="GO" id="GO:0071230">
    <property type="term" value="P:cellular response to amino acid stimulus"/>
    <property type="evidence" value="ECO:0007669"/>
    <property type="project" value="TreeGrafter"/>
</dbReference>
<dbReference type="InterPro" id="IPR001680">
    <property type="entry name" value="WD40_rpt"/>
</dbReference>
<dbReference type="GO" id="GO:0010506">
    <property type="term" value="P:regulation of autophagy"/>
    <property type="evidence" value="ECO:0007669"/>
    <property type="project" value="TreeGrafter"/>
</dbReference>
<dbReference type="SUPFAM" id="SSF50978">
    <property type="entry name" value="WD40 repeat-like"/>
    <property type="match status" value="1"/>
</dbReference>
<sequence length="1489" mass="162263">MSLLCGGRVPTPRVARLPLPTCPPRSPPHREPRCVRAFAAGRPCQQHTSPQQPCWCRDGARRAAGAQSICRANGSRDCPPSLMETHVSPRIPGRLNDRRTPLGELNWIFTAITDTIAWNVLPRDLFQKLFRQDLLVASLFRNFLLAERIMRSYNCTPVSSPRLPPTYMHAMWQAWDLAVDICLSQLPTIIEEGTAFRHSPFFAEQLTAFQVWLTMGVENRSPPEQLPIVLQVLLSQVHRLRALDLLGRFLDLGPWAVSLVRVCCGRRAIFSLPSPPESRKDPSPKGASLPGPGPGAPTLHLREPLSEGPSVSVCLGLADESWRARRRPHLRVTGPGVLLPRAGKAPGADGARDGPAGSFQTGSRGSPALSVGIFPYVLKLLQSSARELRPLLVFIWAKILAVDSSCQADLVKDSGHKYFLSVLADPYMPAEHRTMTAFILAVIVNNYNTGQEACLQGNLIAICLEQLSDPHPLLRQWVAICLGRIWQNFDSARWCGVRDSAQEKLCSLLSDPVPEVRCAAVFALGTFVGNSAERTDHSTTIDHNVAMMLAQLISDGSPVVRKELVVALTHLVVQYESNFCSVALQFMEEEKNYPLPSPATTGTPAHGPLPAARGPVGTVSRPQFCQKLVQVSQSGSLTPVRDSPCAPRLRSVSSYGNIRAVTTARSLNKSLQNLSLTEECGGTERGLGARTDASMCRSRWRRGLLPGNLSASSSASSTLGSPENEEYILSFETIDKMRRVSSYSALNSLIGVSFNSVYTQIWRVLLHLAADPYPDVSDLAMKVLNSIAYKVRALPGPPGPGPAGPSPARPVLGSDTSPYPDTHATVNARPQRILSASSLTQSAPASSLTQSAPASPTNKGVHIQHAGGSPPTSSASSSSPTNDVAKQPGSRDLPAGRLGTAGPTGAQYTPHSHQFPRTRKMFDKGPDQPADDPDDTGHKSFISAAMQTGFCDWSARYFAQPVMKIPEEHDLESQIRKEREWRFLRNSRVRRQAQQLIQRGITRLDDQIFLNRNPGVPSVVKFHPFTPCVAVADKDSICFWDWEKGEKLDYFHNGNPRYTRVTAMEYLNGQDCSLLLTATDDGAIRVWKNFADLEKNPEMVTAWQGLSDMLPTNRGLARKVSIYLDHSKQGGAGMVVDWEQETGLLMSSGDVRIVRIWDTDREMKVQDIPTGADSCVTSLSCDSQRSLIVAGLGDGSVRVFDRRMALSECRVMTFREHTAWVVKACLQKRPEGHIVSVSRRFFLKENTERGSWSDSAGPGGAGSGRPVSLQRSPFSGQETKLVLAPTLCPAAASPLPGRSWRPGRGWASQGLGGSRWPLCARPGAGGPASLTATPSRQREGDVRFFDPRMPESVSVLQIVKGLTALDIHPQANLIACGSVNQFTAVYSGTGELINSIKYYDGFMGQRVGAISCLAFHPHWVCPHAQRGGHRAPEGQQRAGGCSHAPTFLGPPPPSPRQHPVLGEGPAAPHLAVGSNDYYMSVYSVEKRVR</sequence>
<dbReference type="PANTHER" id="PTHR12848">
    <property type="entry name" value="REGULATORY-ASSOCIATED PROTEIN OF MTOR"/>
    <property type="match status" value="1"/>
</dbReference>
<dbReference type="InterPro" id="IPR036322">
    <property type="entry name" value="WD40_repeat_dom_sf"/>
</dbReference>
<feature type="region of interest" description="Disordered" evidence="3">
    <location>
        <begin position="340"/>
        <end position="363"/>
    </location>
</feature>
<dbReference type="InterPro" id="IPR011989">
    <property type="entry name" value="ARM-like"/>
</dbReference>
<feature type="compositionally biased region" description="Low complexity" evidence="3">
    <location>
        <begin position="866"/>
        <end position="881"/>
    </location>
</feature>
<dbReference type="PANTHER" id="PTHR12848:SF16">
    <property type="entry name" value="REGULATORY-ASSOCIATED PROTEIN OF MTOR"/>
    <property type="match status" value="1"/>
</dbReference>
<dbReference type="EMBL" id="JAULJE010000020">
    <property type="protein sequence ID" value="KAK1330745.1"/>
    <property type="molecule type" value="Genomic_DNA"/>
</dbReference>
<dbReference type="FunFam" id="2.130.10.10:FF:000137">
    <property type="entry name" value="Regulatory-associated protein of mTOR isoform 1"/>
    <property type="match status" value="1"/>
</dbReference>
<dbReference type="InterPro" id="IPR015943">
    <property type="entry name" value="WD40/YVTN_repeat-like_dom_sf"/>
</dbReference>
<protein>
    <recommendedName>
        <fullName evidence="6">Regulatory associated protein of MTOR complex 1</fullName>
    </recommendedName>
</protein>
<evidence type="ECO:0000256" key="2">
    <source>
        <dbReference type="ARBA" id="ARBA00022737"/>
    </source>
</evidence>
<dbReference type="GO" id="GO:0031931">
    <property type="term" value="C:TORC1 complex"/>
    <property type="evidence" value="ECO:0007669"/>
    <property type="project" value="InterPro"/>
</dbReference>
<dbReference type="GO" id="GO:0009267">
    <property type="term" value="P:cellular response to starvation"/>
    <property type="evidence" value="ECO:0007669"/>
    <property type="project" value="TreeGrafter"/>
</dbReference>
<dbReference type="PRINTS" id="PR01547">
    <property type="entry name" value="YEAST176DUF"/>
</dbReference>
<dbReference type="Pfam" id="PF00400">
    <property type="entry name" value="WD40"/>
    <property type="match status" value="1"/>
</dbReference>
<dbReference type="InterPro" id="IPR016024">
    <property type="entry name" value="ARM-type_fold"/>
</dbReference>
<dbReference type="GO" id="GO:0030307">
    <property type="term" value="P:positive regulation of cell growth"/>
    <property type="evidence" value="ECO:0007669"/>
    <property type="project" value="TreeGrafter"/>
</dbReference>
<dbReference type="GO" id="GO:0030674">
    <property type="term" value="F:protein-macromolecule adaptor activity"/>
    <property type="evidence" value="ECO:0007669"/>
    <property type="project" value="TreeGrafter"/>
</dbReference>
<reference evidence="4" key="1">
    <citation type="submission" date="2023-06" db="EMBL/GenBank/DDBJ databases">
        <title>Reference genome for the Northern bat (Eptesicus nilssonii), a most northern bat species.</title>
        <authorList>
            <person name="Laine V.N."/>
            <person name="Pulliainen A.T."/>
            <person name="Lilley T.M."/>
        </authorList>
    </citation>
    <scope>NUCLEOTIDE SEQUENCE</scope>
    <source>
        <strain evidence="4">BLF_Eptnil</strain>
        <tissue evidence="4">Kidney</tissue>
    </source>
</reference>
<feature type="region of interest" description="Disordered" evidence="3">
    <location>
        <begin position="1248"/>
        <end position="1272"/>
    </location>
</feature>
<dbReference type="SMART" id="SM00320">
    <property type="entry name" value="WD40"/>
    <property type="match status" value="6"/>
</dbReference>
<comment type="caution">
    <text evidence="4">The sequence shown here is derived from an EMBL/GenBank/DDBJ whole genome shotgun (WGS) entry which is preliminary data.</text>
</comment>
<feature type="region of interest" description="Disordered" evidence="3">
    <location>
        <begin position="798"/>
        <end position="824"/>
    </location>
</feature>
<proteinExistence type="inferred from homology"/>
<dbReference type="InterPro" id="IPR000357">
    <property type="entry name" value="HEAT"/>
</dbReference>
<comment type="similarity">
    <text evidence="1">Belongs to the WD repeat RAPTOR family.</text>
</comment>
<feature type="region of interest" description="Disordered" evidence="3">
    <location>
        <begin position="1426"/>
        <end position="1457"/>
    </location>
</feature>
<dbReference type="SUPFAM" id="SSF48371">
    <property type="entry name" value="ARM repeat"/>
    <property type="match status" value="1"/>
</dbReference>
<evidence type="ECO:0008006" key="6">
    <source>
        <dbReference type="Google" id="ProtNLM"/>
    </source>
</evidence>
<dbReference type="InterPro" id="IPR004083">
    <property type="entry name" value="Raptor"/>
</dbReference>
<evidence type="ECO:0000313" key="5">
    <source>
        <dbReference type="Proteomes" id="UP001177744"/>
    </source>
</evidence>
<organism evidence="4 5">
    <name type="scientific">Cnephaeus nilssonii</name>
    <name type="common">Northern bat</name>
    <name type="synonym">Eptesicus nilssonii</name>
    <dbReference type="NCBI Taxonomy" id="3371016"/>
    <lineage>
        <taxon>Eukaryota</taxon>
        <taxon>Metazoa</taxon>
        <taxon>Chordata</taxon>
        <taxon>Craniata</taxon>
        <taxon>Vertebrata</taxon>
        <taxon>Euteleostomi</taxon>
        <taxon>Mammalia</taxon>
        <taxon>Eutheria</taxon>
        <taxon>Laurasiatheria</taxon>
        <taxon>Chiroptera</taxon>
        <taxon>Yangochiroptera</taxon>
        <taxon>Vespertilionidae</taxon>
        <taxon>Cnephaeus</taxon>
    </lineage>
</organism>
<evidence type="ECO:0000256" key="1">
    <source>
        <dbReference type="ARBA" id="ARBA00009257"/>
    </source>
</evidence>
<dbReference type="Pfam" id="PF02985">
    <property type="entry name" value="HEAT"/>
    <property type="match status" value="2"/>
</dbReference>
<gene>
    <name evidence="4" type="ORF">QTO34_008683</name>
</gene>
<dbReference type="Gene3D" id="2.130.10.10">
    <property type="entry name" value="YVTN repeat-like/Quinoprotein amine dehydrogenase"/>
    <property type="match status" value="2"/>
</dbReference>
<evidence type="ECO:0000313" key="4">
    <source>
        <dbReference type="EMBL" id="KAK1330745.1"/>
    </source>
</evidence>
<feature type="compositionally biased region" description="Pro residues" evidence="3">
    <location>
        <begin position="798"/>
        <end position="808"/>
    </location>
</feature>
<keyword evidence="5" id="KW-1185">Reference proteome</keyword>
<dbReference type="GO" id="GO:0038202">
    <property type="term" value="P:TORC1 signaling"/>
    <property type="evidence" value="ECO:0007669"/>
    <property type="project" value="TreeGrafter"/>
</dbReference>